<reference evidence="2" key="1">
    <citation type="submission" date="2019-08" db="EMBL/GenBank/DDBJ databases">
        <authorList>
            <person name="Kucharzyk K."/>
            <person name="Murdoch R.W."/>
            <person name="Higgins S."/>
            <person name="Loffler F."/>
        </authorList>
    </citation>
    <scope>NUCLEOTIDE SEQUENCE</scope>
</reference>
<organism evidence="2">
    <name type="scientific">bioreactor metagenome</name>
    <dbReference type="NCBI Taxonomy" id="1076179"/>
    <lineage>
        <taxon>unclassified sequences</taxon>
        <taxon>metagenomes</taxon>
        <taxon>ecological metagenomes</taxon>
    </lineage>
</organism>
<evidence type="ECO:0000256" key="1">
    <source>
        <dbReference type="SAM" id="Coils"/>
    </source>
</evidence>
<gene>
    <name evidence="2" type="ORF">SDC9_88380</name>
</gene>
<dbReference type="Gene3D" id="1.20.5.1160">
    <property type="entry name" value="Vasodilator-stimulated phosphoprotein"/>
    <property type="match status" value="1"/>
</dbReference>
<dbReference type="EMBL" id="VSSQ01009469">
    <property type="protein sequence ID" value="MPM41724.1"/>
    <property type="molecule type" value="Genomic_DNA"/>
</dbReference>
<comment type="caution">
    <text evidence="2">The sequence shown here is derived from an EMBL/GenBank/DDBJ whole genome shotgun (WGS) entry which is preliminary data.</text>
</comment>
<keyword evidence="1" id="KW-0175">Coiled coil</keyword>
<feature type="coiled-coil region" evidence="1">
    <location>
        <begin position="30"/>
        <end position="159"/>
    </location>
</feature>
<name>A0A644ZVX6_9ZZZZ</name>
<evidence type="ECO:0000313" key="2">
    <source>
        <dbReference type="EMBL" id="MPM41724.1"/>
    </source>
</evidence>
<dbReference type="AlphaFoldDB" id="A0A644ZVX6"/>
<accession>A0A644ZVX6</accession>
<sequence length="221" mass="24536">MENKRVFRNSMGGFNKADVSSYIGELGRKVDAEIDARKKAEEAADKAKKELSAAKAESMELSAKLEKLQEECIALRGTNEAMAEKSRSHYEDRVKAAKESDALYARIAQLEGELPELKERAAKYERNAIHIADAMISAREESERIISKATKTAAEIRAQLASELTRVGEEAEKLGGQYLNIKKDAFDCTERLHAVLEAMCVELEGVQGRLSQLRGTIESDK</sequence>
<proteinExistence type="predicted"/>
<protein>
    <submittedName>
        <fullName evidence="2">Uncharacterized protein</fullName>
    </submittedName>
</protein>